<comment type="caution">
    <text evidence="3">The sequence shown here is derived from an EMBL/GenBank/DDBJ whole genome shotgun (WGS) entry which is preliminary data.</text>
</comment>
<dbReference type="InterPro" id="IPR006626">
    <property type="entry name" value="PbH1"/>
</dbReference>
<evidence type="ECO:0000313" key="4">
    <source>
        <dbReference type="Proteomes" id="UP000518300"/>
    </source>
</evidence>
<dbReference type="Proteomes" id="UP000518300">
    <property type="component" value="Unassembled WGS sequence"/>
</dbReference>
<feature type="domain" description="Right handed beta helix" evidence="2">
    <location>
        <begin position="116"/>
        <end position="275"/>
    </location>
</feature>
<gene>
    <name evidence="3" type="ORF">HG543_28740</name>
</gene>
<dbReference type="RefSeq" id="WP_169348084.1">
    <property type="nucleotide sequence ID" value="NZ_JABBJJ010000155.1"/>
</dbReference>
<dbReference type="AlphaFoldDB" id="A0A848LM81"/>
<evidence type="ECO:0000259" key="2">
    <source>
        <dbReference type="Pfam" id="PF13229"/>
    </source>
</evidence>
<dbReference type="PROSITE" id="PS51257">
    <property type="entry name" value="PROKAR_LIPOPROTEIN"/>
    <property type="match status" value="1"/>
</dbReference>
<evidence type="ECO:0000313" key="3">
    <source>
        <dbReference type="EMBL" id="NMO18821.1"/>
    </source>
</evidence>
<dbReference type="InterPro" id="IPR011050">
    <property type="entry name" value="Pectin_lyase_fold/virulence"/>
</dbReference>
<dbReference type="SUPFAM" id="SSF51126">
    <property type="entry name" value="Pectin lyase-like"/>
    <property type="match status" value="1"/>
</dbReference>
<dbReference type="InterPro" id="IPR039448">
    <property type="entry name" value="Beta_helix"/>
</dbReference>
<accession>A0A848LM81</accession>
<organism evidence="3 4">
    <name type="scientific">Pyxidicoccus fallax</name>
    <dbReference type="NCBI Taxonomy" id="394095"/>
    <lineage>
        <taxon>Bacteria</taxon>
        <taxon>Pseudomonadati</taxon>
        <taxon>Myxococcota</taxon>
        <taxon>Myxococcia</taxon>
        <taxon>Myxococcales</taxon>
        <taxon>Cystobacterineae</taxon>
        <taxon>Myxococcaceae</taxon>
        <taxon>Pyxidicoccus</taxon>
    </lineage>
</organism>
<keyword evidence="4" id="KW-1185">Reference proteome</keyword>
<evidence type="ECO:0000256" key="1">
    <source>
        <dbReference type="SAM" id="MobiDB-lite"/>
    </source>
</evidence>
<protein>
    <submittedName>
        <fullName evidence="3">Right-handed parallel beta-helix repeat-containing protein</fullName>
    </submittedName>
</protein>
<dbReference type="Pfam" id="PF13229">
    <property type="entry name" value="Beta_helix"/>
    <property type="match status" value="1"/>
</dbReference>
<name>A0A848LM81_9BACT</name>
<dbReference type="SMART" id="SM00710">
    <property type="entry name" value="PbH1"/>
    <property type="match status" value="4"/>
</dbReference>
<dbReference type="EMBL" id="JABBJJ010000155">
    <property type="protein sequence ID" value="NMO18821.1"/>
    <property type="molecule type" value="Genomic_DNA"/>
</dbReference>
<dbReference type="Gene3D" id="2.160.20.10">
    <property type="entry name" value="Single-stranded right-handed beta-helix, Pectin lyase-like"/>
    <property type="match status" value="1"/>
</dbReference>
<feature type="region of interest" description="Disordered" evidence="1">
    <location>
        <begin position="384"/>
        <end position="424"/>
    </location>
</feature>
<proteinExistence type="predicted"/>
<dbReference type="InterPro" id="IPR012334">
    <property type="entry name" value="Pectin_lyas_fold"/>
</dbReference>
<reference evidence="3 4" key="1">
    <citation type="submission" date="2020-04" db="EMBL/GenBank/DDBJ databases">
        <title>Draft genome of Pyxidicoccus fallax type strain.</title>
        <authorList>
            <person name="Whitworth D.E."/>
        </authorList>
    </citation>
    <scope>NUCLEOTIDE SEQUENCE [LARGE SCALE GENOMIC DNA]</scope>
    <source>
        <strain evidence="3 4">DSM 14698</strain>
    </source>
</reference>
<sequence>MASRALLAAWALALAGCQMTFIDEEGLRSSQLPPHALIVDGSSLGGRCDDAYSAEQALSPRTPWCSITRALEAAPRGWSVSIRGGAYPLLMARTPSARSAELLLQPYPLERVEIAGVVLKSQQYLRFQGLHFTGPISIQAGVSHVTFSDCDITSETPAAGVHVEAPVEDFSLVRCIVHDLREAGDGVSGRGFLADEAGARIRLLENRFLRLEGVGVRIANAQDLTVEGNQLPDSAQPFFITDSRDVTLRANRVHGSGGPVWLHGIEGLRLENNVFTGFVHWAVDLANVPGARILNNTLWGNGQGGIDLNDVSGPATVGVVLQNNILQTLDGLSAKAAAFAFEDYNLVGGGHFSGVHDVARPPMFMDAASLDFHLAPGSPGIDAALADGAPQVDADGRPRWDEPEVPDTGAGAPPHGDLGAFEGR</sequence>